<feature type="compositionally biased region" description="Basic and acidic residues" evidence="14">
    <location>
        <begin position="284"/>
        <end position="296"/>
    </location>
</feature>
<dbReference type="InterPro" id="IPR027359">
    <property type="entry name" value="Volt_channel_dom_sf"/>
</dbReference>
<keyword evidence="9 15" id="KW-1133">Transmembrane helix</keyword>
<dbReference type="Gene3D" id="1.10.238.10">
    <property type="entry name" value="EF-hand"/>
    <property type="match status" value="1"/>
</dbReference>
<evidence type="ECO:0000313" key="18">
    <source>
        <dbReference type="Proteomes" id="UP001642484"/>
    </source>
</evidence>
<comment type="subcellular location">
    <subcellularLocation>
        <location evidence="1">Membrane</location>
        <topology evidence="1">Multi-pass membrane protein</topology>
    </subcellularLocation>
</comment>
<feature type="compositionally biased region" description="Polar residues" evidence="14">
    <location>
        <begin position="298"/>
        <end position="307"/>
    </location>
</feature>
<comment type="caution">
    <text evidence="17">The sequence shown here is derived from an EMBL/GenBank/DDBJ whole genome shotgun (WGS) entry which is preliminary data.</text>
</comment>
<dbReference type="PANTHER" id="PTHR45628:SF22">
    <property type="entry name" value="VOLTAGE-DEPENDENT T-TYPE CALCIUM CHANNEL SUBUNIT ALPHA"/>
    <property type="match status" value="1"/>
</dbReference>
<protein>
    <recommendedName>
        <fullName evidence="16">EF-hand domain-containing protein</fullName>
    </recommendedName>
</protein>
<evidence type="ECO:0000256" key="1">
    <source>
        <dbReference type="ARBA" id="ARBA00004141"/>
    </source>
</evidence>
<feature type="transmembrane region" description="Helical" evidence="15">
    <location>
        <begin position="1105"/>
        <end position="1122"/>
    </location>
</feature>
<proteinExistence type="predicted"/>
<feature type="region of interest" description="Disordered" evidence="14">
    <location>
        <begin position="366"/>
        <end position="413"/>
    </location>
</feature>
<keyword evidence="2" id="KW-0813">Transport</keyword>
<gene>
    <name evidence="17" type="ORF">CCMP2556_LOCUS17566</name>
</gene>
<keyword evidence="6 15" id="KW-0812">Transmembrane</keyword>
<dbReference type="InterPro" id="IPR002048">
    <property type="entry name" value="EF_hand_dom"/>
</dbReference>
<feature type="domain" description="EF-hand" evidence="16">
    <location>
        <begin position="1226"/>
        <end position="1263"/>
    </location>
</feature>
<evidence type="ECO:0000256" key="11">
    <source>
        <dbReference type="ARBA" id="ARBA00023136"/>
    </source>
</evidence>
<dbReference type="SUPFAM" id="SSF47473">
    <property type="entry name" value="EF-hand"/>
    <property type="match status" value="1"/>
</dbReference>
<evidence type="ECO:0000256" key="14">
    <source>
        <dbReference type="SAM" id="MobiDB-lite"/>
    </source>
</evidence>
<keyword evidence="3" id="KW-0597">Phosphoprotein</keyword>
<feature type="compositionally biased region" description="Polar residues" evidence="14">
    <location>
        <begin position="1316"/>
        <end position="1327"/>
    </location>
</feature>
<evidence type="ECO:0000256" key="13">
    <source>
        <dbReference type="ARBA" id="ARBA00023303"/>
    </source>
</evidence>
<dbReference type="PROSITE" id="PS50222">
    <property type="entry name" value="EF_HAND_2"/>
    <property type="match status" value="2"/>
</dbReference>
<dbReference type="Pfam" id="PF00520">
    <property type="entry name" value="Ion_trans"/>
    <property type="match status" value="1"/>
</dbReference>
<dbReference type="EMBL" id="CAXAMN010009735">
    <property type="protein sequence ID" value="CAK9029647.1"/>
    <property type="molecule type" value="Genomic_DNA"/>
</dbReference>
<feature type="compositionally biased region" description="Low complexity" evidence="14">
    <location>
        <begin position="330"/>
        <end position="351"/>
    </location>
</feature>
<evidence type="ECO:0000256" key="6">
    <source>
        <dbReference type="ARBA" id="ARBA00022692"/>
    </source>
</evidence>
<keyword evidence="13" id="KW-0407">Ion channel</keyword>
<keyword evidence="12" id="KW-0325">Glycoprotein</keyword>
<evidence type="ECO:0000256" key="8">
    <source>
        <dbReference type="ARBA" id="ARBA00022882"/>
    </source>
</evidence>
<feature type="compositionally biased region" description="Basic and acidic residues" evidence="14">
    <location>
        <begin position="381"/>
        <end position="411"/>
    </location>
</feature>
<feature type="region of interest" description="Disordered" evidence="14">
    <location>
        <begin position="284"/>
        <end position="307"/>
    </location>
</feature>
<feature type="transmembrane region" description="Helical" evidence="15">
    <location>
        <begin position="1057"/>
        <end position="1085"/>
    </location>
</feature>
<keyword evidence="8" id="KW-0851">Voltage-gated channel</keyword>
<dbReference type="InterPro" id="IPR003903">
    <property type="entry name" value="UIM_dom"/>
</dbReference>
<accession>A0ABP0KUL3</accession>
<feature type="compositionally biased region" description="Basic and acidic residues" evidence="14">
    <location>
        <begin position="228"/>
        <end position="237"/>
    </location>
</feature>
<keyword evidence="11 15" id="KW-0472">Membrane</keyword>
<dbReference type="PROSITE" id="PS50330">
    <property type="entry name" value="UIM"/>
    <property type="match status" value="1"/>
</dbReference>
<evidence type="ECO:0000256" key="9">
    <source>
        <dbReference type="ARBA" id="ARBA00022989"/>
    </source>
</evidence>
<keyword evidence="10" id="KW-0406">Ion transport</keyword>
<dbReference type="InterPro" id="IPR005821">
    <property type="entry name" value="Ion_trans_dom"/>
</dbReference>
<evidence type="ECO:0000256" key="7">
    <source>
        <dbReference type="ARBA" id="ARBA00022837"/>
    </source>
</evidence>
<keyword evidence="4" id="KW-0109">Calcium transport</keyword>
<dbReference type="CDD" id="cd00051">
    <property type="entry name" value="EFh"/>
    <property type="match status" value="1"/>
</dbReference>
<dbReference type="Proteomes" id="UP001642484">
    <property type="component" value="Unassembled WGS sequence"/>
</dbReference>
<dbReference type="PROSITE" id="PS00018">
    <property type="entry name" value="EF_HAND_1"/>
    <property type="match status" value="1"/>
</dbReference>
<feature type="domain" description="EF-hand" evidence="16">
    <location>
        <begin position="1183"/>
        <end position="1218"/>
    </location>
</feature>
<dbReference type="InterPro" id="IPR011992">
    <property type="entry name" value="EF-hand-dom_pair"/>
</dbReference>
<name>A0ABP0KUL3_9DINO</name>
<evidence type="ECO:0000256" key="4">
    <source>
        <dbReference type="ARBA" id="ARBA00022568"/>
    </source>
</evidence>
<dbReference type="InterPro" id="IPR050599">
    <property type="entry name" value="VDCC_alpha-1_subunit"/>
</dbReference>
<dbReference type="SUPFAM" id="SSF81324">
    <property type="entry name" value="Voltage-gated potassium channels"/>
    <property type="match status" value="1"/>
</dbReference>
<evidence type="ECO:0000256" key="15">
    <source>
        <dbReference type="SAM" id="Phobius"/>
    </source>
</evidence>
<feature type="transmembrane region" description="Helical" evidence="15">
    <location>
        <begin position="1134"/>
        <end position="1158"/>
    </location>
</feature>
<sequence length="1355" mass="151975">MASIFGLLDKRQRQADDAQFAQDLDFSYEERADLLADLLEDDTSLFPLLDCPPEVLSSVLLLSEAVTAVRMRPLCRQMRVAVDGNEGLWSLLTLRDFADLGGTTKHYVGLKTLAEWDESNATRRLEWDPLMICAPPPLRYSLLAAMQVRRQLWSKHGPSLGAGWDWFSAKVCRRMAVPTFLRWASLQHEPQYLQALLRPLGLSTEGVRKRRAAEVAGTANSAATGPHEAPEAKRSKANDTGTCGMRFRCGRSDQVELSEEAVVDIYETVQRWHTQEHREMMRQHFRGGDEKKKEGNLPRSNSGAFSVTPTLDAHEAAVFALNDYESELTPAGPAGPAKVPASTGASRGAASRHIEEAQLRLAMELSKKEAEEAASAPPVAVEEKAEPEEAPKEERREEVVAAEPEEPREPEFEGLPLRGEGGQAAAQVFVKPHCLAQRVEALPDALERSIESIVHKLVTPSSWALLYESVTEELCLRAKCAAHALCASHAKAMDQLDDLATGEAAKSQGADQISLDHERMCLPIWRKSFVMSGLSCLSPEGGVQNRAQHTAQLRLNGARHAFLRHAMLEWCELEDLTEFLDAQLGPLEMAIDNFRGSQDVTRAAHTPHVRDIGRLMFRNHCLLDSRVFRPLCLAAYALVHEIQRASLRSQEEELDGLIDLLEQFHGMLAACDVQDDHLSNSKNTKESFGDNLVSPISAAVETSEGIHLEICPVTEAVASSAFEGTHADRSTSDRQPESYYGSAWGGYGYGNPYAAAPPYNPYGPYGTSTRPTEDMAMRRRLHQMKEFELLLEKVAVRHHLEMSELKSEITRLQGELAAAEASRSQPPIEFTTSPSKVVEFDPNELELGSHPNEQGPSPLGRTAVELEAYADYQYKSPSNRRRPLGLKFMNSAESPHFSTAVMARILRHPLFDVVMCTIICINTIVFAMEAQYRGLTLEGVLGFKGVTPQENLWPGADEVFEILEWFFGVIYTLEVVFKLCVLGPKQFCLDLWNWMDTTIVLVWVISKVLGQSIPVNSQILRLFRIFRLFRLLRLVRRIQQFDHLFMMTTAIRGSVGILAWTSAVLFVVHLLLALLVQQSLFYFYFEDENITREDKMQIFEYFGTFTRALLTFFELTLANFAVPTRVMVEKVTEWCMVFCIMHKLTVGFAVIGVINGVLMQETFKVAQADDLVMLRTRQKAVATHVDKMRQFFEEADTSKDGRIDFQEFEAIMQNKEVKIWLSAMELDVRDVRQLFDLLDRTGDSDGTLSAEELVMGIAKLRGPARSIDINAVMFHQEKFEKELENMKNDLQRLFTSRSFGLGKQSPGRLQEMYKRGNSNTSSLQSSKPDPFSPAEAPIEEESDAKASPDDVGFRI</sequence>
<dbReference type="SMART" id="SM00054">
    <property type="entry name" value="EFh"/>
    <property type="match status" value="2"/>
</dbReference>
<evidence type="ECO:0000256" key="12">
    <source>
        <dbReference type="ARBA" id="ARBA00023180"/>
    </source>
</evidence>
<evidence type="ECO:0000256" key="2">
    <source>
        <dbReference type="ARBA" id="ARBA00022448"/>
    </source>
</evidence>
<reference evidence="17 18" key="1">
    <citation type="submission" date="2024-02" db="EMBL/GenBank/DDBJ databases">
        <authorList>
            <person name="Chen Y."/>
            <person name="Shah S."/>
            <person name="Dougan E. K."/>
            <person name="Thang M."/>
            <person name="Chan C."/>
        </authorList>
    </citation>
    <scope>NUCLEOTIDE SEQUENCE [LARGE SCALE GENOMIC DNA]</scope>
</reference>
<evidence type="ECO:0000256" key="10">
    <source>
        <dbReference type="ARBA" id="ARBA00023065"/>
    </source>
</evidence>
<feature type="region of interest" description="Disordered" evidence="14">
    <location>
        <begin position="329"/>
        <end position="352"/>
    </location>
</feature>
<dbReference type="Gene3D" id="1.20.120.350">
    <property type="entry name" value="Voltage-gated potassium channels. Chain C"/>
    <property type="match status" value="1"/>
</dbReference>
<feature type="region of interest" description="Disordered" evidence="14">
    <location>
        <begin position="1299"/>
        <end position="1355"/>
    </location>
</feature>
<feature type="compositionally biased region" description="Basic and acidic residues" evidence="14">
    <location>
        <begin position="1343"/>
        <end position="1355"/>
    </location>
</feature>
<evidence type="ECO:0000256" key="3">
    <source>
        <dbReference type="ARBA" id="ARBA00022553"/>
    </source>
</evidence>
<organism evidence="17 18">
    <name type="scientific">Durusdinium trenchii</name>
    <dbReference type="NCBI Taxonomy" id="1381693"/>
    <lineage>
        <taxon>Eukaryota</taxon>
        <taxon>Sar</taxon>
        <taxon>Alveolata</taxon>
        <taxon>Dinophyceae</taxon>
        <taxon>Suessiales</taxon>
        <taxon>Symbiodiniaceae</taxon>
        <taxon>Durusdinium</taxon>
    </lineage>
</organism>
<keyword evidence="18" id="KW-1185">Reference proteome</keyword>
<dbReference type="InterPro" id="IPR018247">
    <property type="entry name" value="EF_Hand_1_Ca_BS"/>
</dbReference>
<evidence type="ECO:0000256" key="5">
    <source>
        <dbReference type="ARBA" id="ARBA00022673"/>
    </source>
</evidence>
<dbReference type="PANTHER" id="PTHR45628">
    <property type="entry name" value="VOLTAGE-DEPENDENT CALCIUM CHANNEL TYPE A SUBUNIT ALPHA-1"/>
    <property type="match status" value="1"/>
</dbReference>
<dbReference type="Pfam" id="PF13202">
    <property type="entry name" value="EF-hand_5"/>
    <property type="match status" value="1"/>
</dbReference>
<keyword evidence="7" id="KW-0106">Calcium</keyword>
<evidence type="ECO:0000259" key="16">
    <source>
        <dbReference type="PROSITE" id="PS50222"/>
    </source>
</evidence>
<evidence type="ECO:0000313" key="17">
    <source>
        <dbReference type="EMBL" id="CAK9029647.1"/>
    </source>
</evidence>
<keyword evidence="5" id="KW-0107">Calcium channel</keyword>
<feature type="region of interest" description="Disordered" evidence="14">
    <location>
        <begin position="214"/>
        <end position="238"/>
    </location>
</feature>
<feature type="transmembrane region" description="Helical" evidence="15">
    <location>
        <begin position="910"/>
        <end position="928"/>
    </location>
</feature>